<evidence type="ECO:0000313" key="2">
    <source>
        <dbReference type="EMBL" id="MXP44761.1"/>
    </source>
</evidence>
<accession>A0A845B0E9</accession>
<dbReference type="Pfam" id="PF04940">
    <property type="entry name" value="BLUF"/>
    <property type="match status" value="1"/>
</dbReference>
<dbReference type="PROSITE" id="PS50925">
    <property type="entry name" value="BLUF"/>
    <property type="match status" value="1"/>
</dbReference>
<evidence type="ECO:0000259" key="1">
    <source>
        <dbReference type="PROSITE" id="PS50925"/>
    </source>
</evidence>
<dbReference type="AlphaFoldDB" id="A0A845B0E9"/>
<dbReference type="Proteomes" id="UP000431922">
    <property type="component" value="Unassembled WGS sequence"/>
</dbReference>
<dbReference type="SMART" id="SM01034">
    <property type="entry name" value="BLUF"/>
    <property type="match status" value="1"/>
</dbReference>
<dbReference type="InterPro" id="IPR007024">
    <property type="entry name" value="BLUF_domain"/>
</dbReference>
<comment type="caution">
    <text evidence="2">The sequence shown here is derived from an EMBL/GenBank/DDBJ whole genome shotgun (WGS) entry which is preliminary data.</text>
</comment>
<dbReference type="Gene3D" id="3.30.70.100">
    <property type="match status" value="1"/>
</dbReference>
<organism evidence="2 3">
    <name type="scientific">Allopontixanthobacter sediminis</name>
    <dbReference type="NCBI Taxonomy" id="1689985"/>
    <lineage>
        <taxon>Bacteria</taxon>
        <taxon>Pseudomonadati</taxon>
        <taxon>Pseudomonadota</taxon>
        <taxon>Alphaproteobacteria</taxon>
        <taxon>Sphingomonadales</taxon>
        <taxon>Erythrobacteraceae</taxon>
        <taxon>Allopontixanthobacter</taxon>
    </lineage>
</organism>
<name>A0A845B0E9_9SPHN</name>
<protein>
    <submittedName>
        <fullName evidence="2">Blue light sensor protein</fullName>
    </submittedName>
</protein>
<reference evidence="2 3" key="1">
    <citation type="submission" date="2019-12" db="EMBL/GenBank/DDBJ databases">
        <title>Genomic-based taxomic classification of the family Erythrobacteraceae.</title>
        <authorList>
            <person name="Xu L."/>
        </authorList>
    </citation>
    <scope>NUCLEOTIDE SEQUENCE [LARGE SCALE GENOMIC DNA]</scope>
    <source>
        <strain evidence="2 3">KCTC 42453</strain>
    </source>
</reference>
<sequence length="137" mass="15540">MKQLIYCSRPFGFDRATLAGILVEARRNNLRDDITGALVCRHDLYIQLIEGPEAEIDALYARIADDNRHCEVRLILSNDVSERMFPEWQMLDDEMPTITWSPEEVADGAIERTTPAALYAMFEQVASRARARPAPAT</sequence>
<dbReference type="GO" id="GO:0009882">
    <property type="term" value="F:blue light photoreceptor activity"/>
    <property type="evidence" value="ECO:0007669"/>
    <property type="project" value="InterPro"/>
</dbReference>
<dbReference type="OrthoDB" id="196105at2"/>
<dbReference type="InterPro" id="IPR036046">
    <property type="entry name" value="Acylphosphatase-like_dom_sf"/>
</dbReference>
<dbReference type="RefSeq" id="WP_160756315.1">
    <property type="nucleotide sequence ID" value="NZ_WTYL01000002.1"/>
</dbReference>
<dbReference type="GO" id="GO:0071949">
    <property type="term" value="F:FAD binding"/>
    <property type="evidence" value="ECO:0007669"/>
    <property type="project" value="InterPro"/>
</dbReference>
<proteinExistence type="predicted"/>
<evidence type="ECO:0000313" key="3">
    <source>
        <dbReference type="Proteomes" id="UP000431922"/>
    </source>
</evidence>
<dbReference type="EMBL" id="WTYL01000002">
    <property type="protein sequence ID" value="MXP44761.1"/>
    <property type="molecule type" value="Genomic_DNA"/>
</dbReference>
<keyword evidence="3" id="KW-1185">Reference proteome</keyword>
<gene>
    <name evidence="2" type="ORF">GRI65_09865</name>
</gene>
<feature type="domain" description="BLUF" evidence="1">
    <location>
        <begin position="1"/>
        <end position="91"/>
    </location>
</feature>
<dbReference type="SUPFAM" id="SSF54975">
    <property type="entry name" value="Acylphosphatase/BLUF domain-like"/>
    <property type="match status" value="1"/>
</dbReference>